<reference evidence="1" key="3">
    <citation type="submission" date="2025-09" db="UniProtKB">
        <authorList>
            <consortium name="Ensembl"/>
        </authorList>
    </citation>
    <scope>IDENTIFICATION</scope>
</reference>
<dbReference type="InterPro" id="IPR043265">
    <property type="entry name" value="OCAT2"/>
</dbReference>
<name>H2ZUJ1_LATCH</name>
<dbReference type="eggNOG" id="ENOG502S1YS">
    <property type="taxonomic scope" value="Eukaryota"/>
</dbReference>
<dbReference type="STRING" id="7897.ENSLACP00000001062"/>
<dbReference type="InParanoid" id="H2ZUJ1"/>
<evidence type="ECO:0000313" key="1">
    <source>
        <dbReference type="Ensembl" id="ENSLACP00000001062.1"/>
    </source>
</evidence>
<reference evidence="1" key="2">
    <citation type="submission" date="2025-08" db="UniProtKB">
        <authorList>
            <consortium name="Ensembl"/>
        </authorList>
    </citation>
    <scope>IDENTIFICATION</scope>
</reference>
<organism evidence="1 2">
    <name type="scientific">Latimeria chalumnae</name>
    <name type="common">Coelacanth</name>
    <dbReference type="NCBI Taxonomy" id="7897"/>
    <lineage>
        <taxon>Eukaryota</taxon>
        <taxon>Metazoa</taxon>
        <taxon>Chordata</taxon>
        <taxon>Craniata</taxon>
        <taxon>Vertebrata</taxon>
        <taxon>Euteleostomi</taxon>
        <taxon>Coelacanthiformes</taxon>
        <taxon>Coelacanthidae</taxon>
        <taxon>Latimeria</taxon>
    </lineage>
</organism>
<dbReference type="PANTHER" id="PTHR36689">
    <property type="entry name" value="COLORECTAL CANCER-ASSOCIATED PROTEIN 2"/>
    <property type="match status" value="1"/>
</dbReference>
<dbReference type="OMA" id="HGYPQED"/>
<dbReference type="Proteomes" id="UP000008672">
    <property type="component" value="Unassembled WGS sequence"/>
</dbReference>
<dbReference type="EMBL" id="AFYH01269783">
    <property type="status" value="NOT_ANNOTATED_CDS"/>
    <property type="molecule type" value="Genomic_DNA"/>
</dbReference>
<keyword evidence="2" id="KW-1185">Reference proteome</keyword>
<dbReference type="HOGENOM" id="CLU_102979_0_0_1"/>
<dbReference type="AlphaFoldDB" id="H2ZUJ1"/>
<reference evidence="2" key="1">
    <citation type="submission" date="2011-08" db="EMBL/GenBank/DDBJ databases">
        <title>The draft genome of Latimeria chalumnae.</title>
        <authorList>
            <person name="Di Palma F."/>
            <person name="Alfoldi J."/>
            <person name="Johnson J."/>
            <person name="Berlin A."/>
            <person name="Gnerre S."/>
            <person name="Jaffe D."/>
            <person name="MacCallum I."/>
            <person name="Young S."/>
            <person name="Walker B.J."/>
            <person name="Lander E."/>
            <person name="Lindblad-Toh K."/>
        </authorList>
    </citation>
    <scope>NUCLEOTIDE SEQUENCE [LARGE SCALE GENOMIC DNA]</scope>
    <source>
        <strain evidence="2">Wild caught</strain>
    </source>
</reference>
<dbReference type="PANTHER" id="PTHR36689:SF1">
    <property type="entry name" value="POU CLASS 2 HOMEOBOX ASSOCIATING FACTOR 3"/>
    <property type="match status" value="1"/>
</dbReference>
<proteinExistence type="predicted"/>
<protein>
    <recommendedName>
        <fullName evidence="3">Colorectal cancer associated 2</fullName>
    </recommendedName>
</protein>
<accession>H2ZUJ1</accession>
<dbReference type="Ensembl" id="ENSLACT00000001072.1">
    <property type="protein sequence ID" value="ENSLACP00000001062.1"/>
    <property type="gene ID" value="ENSLACG00000000951.1"/>
</dbReference>
<sequence>VPYYRSLPNYSVSTNSQSRQLPNNLPYEDIPGLFENQQFYDKYLQEGQVTNSSFSSCQPVPCYTSDTFQAKPLCYNSNMRPDSPAVSSQLSNSSDCSYSPSQIFSLSPLNYNSPINLDPKSVFCPSEDYSFQQYNSPVCYCMSCMPEPLDSAKVPEYFQYPTTDCLDYTSSIVADDYIKRDFFSWDVCYG</sequence>
<dbReference type="FunCoup" id="H2ZUJ1">
    <property type="interactions" value="261"/>
</dbReference>
<evidence type="ECO:0008006" key="3">
    <source>
        <dbReference type="Google" id="ProtNLM"/>
    </source>
</evidence>
<evidence type="ECO:0000313" key="2">
    <source>
        <dbReference type="Proteomes" id="UP000008672"/>
    </source>
</evidence>
<gene>
    <name evidence="1" type="primary">LINC.POU2AF1</name>
</gene>
<dbReference type="GeneTree" id="ENSGT00420000030454"/>